<comment type="caution">
    <text evidence="1">The sequence shown here is derived from an EMBL/GenBank/DDBJ whole genome shotgun (WGS) entry which is preliminary data.</text>
</comment>
<dbReference type="EMBL" id="NESQ01000261">
    <property type="protein sequence ID" value="PUU74923.1"/>
    <property type="molecule type" value="Genomic_DNA"/>
</dbReference>
<dbReference type="AlphaFoldDB" id="A0A2T6ZHF4"/>
<keyword evidence="2" id="KW-1185">Reference proteome</keyword>
<organism evidence="1 2">
    <name type="scientific">Tuber borchii</name>
    <name type="common">White truffle</name>
    <dbReference type="NCBI Taxonomy" id="42251"/>
    <lineage>
        <taxon>Eukaryota</taxon>
        <taxon>Fungi</taxon>
        <taxon>Dikarya</taxon>
        <taxon>Ascomycota</taxon>
        <taxon>Pezizomycotina</taxon>
        <taxon>Pezizomycetes</taxon>
        <taxon>Pezizales</taxon>
        <taxon>Tuberaceae</taxon>
        <taxon>Tuber</taxon>
    </lineage>
</organism>
<gene>
    <name evidence="1" type="ORF">B9Z19DRAFT_1132251</name>
</gene>
<name>A0A2T6ZHF4_TUBBO</name>
<protein>
    <submittedName>
        <fullName evidence="1">Uncharacterized protein</fullName>
    </submittedName>
</protein>
<sequence>MGNPTWMVGVLANNINERIMSYSLSKTVILGALGVRSRSSSMTVFYAIPTVHGQRDVTIRAFSIALQSLLEGDSQSVKYAIRKPFYVSILCHPICQPPKIPGALGMRFRTPFTNAFYAIPSVHRKRDVPIGAFSIVLQSLLKGVFLLPDSWSVRGVIENPVSDSVLRHPICPQPKGHLHTTISHDAKEFSEGGVIMDGFVTTDFKARFSEILRALDIQSRSPSTTSFNTIPALNLKPDSGGVRDAITKPYHNGVLRYPICPPPKGGRHTSIFHRATESSKGGSIPRALRMQSRRAFPKVFYAIPSVNRVKDITI</sequence>
<evidence type="ECO:0000313" key="2">
    <source>
        <dbReference type="Proteomes" id="UP000244722"/>
    </source>
</evidence>
<evidence type="ECO:0000313" key="1">
    <source>
        <dbReference type="EMBL" id="PUU74923.1"/>
    </source>
</evidence>
<dbReference type="Proteomes" id="UP000244722">
    <property type="component" value="Unassembled WGS sequence"/>
</dbReference>
<reference evidence="1 2" key="1">
    <citation type="submission" date="2017-04" db="EMBL/GenBank/DDBJ databases">
        <title>Draft genome sequence of Tuber borchii Vittad., a whitish edible truffle.</title>
        <authorList>
            <consortium name="DOE Joint Genome Institute"/>
            <person name="Murat C."/>
            <person name="Kuo A."/>
            <person name="Barry K.W."/>
            <person name="Clum A."/>
            <person name="Dockter R.B."/>
            <person name="Fauchery L."/>
            <person name="Iotti M."/>
            <person name="Kohler A."/>
            <person name="Labutti K."/>
            <person name="Lindquist E.A."/>
            <person name="Lipzen A."/>
            <person name="Ohm R.A."/>
            <person name="Wang M."/>
            <person name="Grigoriev I.V."/>
            <person name="Zambonelli A."/>
            <person name="Martin F.M."/>
        </authorList>
    </citation>
    <scope>NUCLEOTIDE SEQUENCE [LARGE SCALE GENOMIC DNA]</scope>
    <source>
        <strain evidence="1 2">Tbo3840</strain>
    </source>
</reference>
<proteinExistence type="predicted"/>
<accession>A0A2T6ZHF4</accession>